<organism evidence="7 8">
    <name type="scientific">Solibacillus faecavium</name>
    <dbReference type="NCBI Taxonomy" id="2762221"/>
    <lineage>
        <taxon>Bacteria</taxon>
        <taxon>Bacillati</taxon>
        <taxon>Bacillota</taxon>
        <taxon>Bacilli</taxon>
        <taxon>Bacillales</taxon>
        <taxon>Caryophanaceae</taxon>
        <taxon>Solibacillus</taxon>
    </lineage>
</organism>
<dbReference type="RefSeq" id="WP_191701324.1">
    <property type="nucleotide sequence ID" value="NZ_JACSPZ010000009.1"/>
</dbReference>
<evidence type="ECO:0000256" key="2">
    <source>
        <dbReference type="ARBA" id="ARBA00023125"/>
    </source>
</evidence>
<accession>A0ABR8Y227</accession>
<gene>
    <name evidence="7" type="ORF">H9635_16040</name>
</gene>
<comment type="caution">
    <text evidence="7">The sequence shown here is derived from an EMBL/GenBank/DDBJ whole genome shotgun (WGS) entry which is preliminary data.</text>
</comment>
<dbReference type="Gene3D" id="3.40.50.2300">
    <property type="match status" value="1"/>
</dbReference>
<protein>
    <submittedName>
        <fullName evidence="7">Response regulator transcription factor</fullName>
    </submittedName>
</protein>
<evidence type="ECO:0000256" key="4">
    <source>
        <dbReference type="PROSITE-ProRule" id="PRU00169"/>
    </source>
</evidence>
<dbReference type="SMART" id="SM00448">
    <property type="entry name" value="REC"/>
    <property type="match status" value="1"/>
</dbReference>
<reference evidence="7 8" key="1">
    <citation type="submission" date="2020-08" db="EMBL/GenBank/DDBJ databases">
        <title>A Genomic Blueprint of the Chicken Gut Microbiome.</title>
        <authorList>
            <person name="Gilroy R."/>
            <person name="Ravi A."/>
            <person name="Getino M."/>
            <person name="Pursley I."/>
            <person name="Horton D.L."/>
            <person name="Alikhan N.-F."/>
            <person name="Baker D."/>
            <person name="Gharbi K."/>
            <person name="Hall N."/>
            <person name="Watson M."/>
            <person name="Adriaenssens E.M."/>
            <person name="Foster-Nyarko E."/>
            <person name="Jarju S."/>
            <person name="Secka A."/>
            <person name="Antonio M."/>
            <person name="Oren A."/>
            <person name="Chaudhuri R."/>
            <person name="La Ragione R.M."/>
            <person name="Hildebrand F."/>
            <person name="Pallen M.J."/>
        </authorList>
    </citation>
    <scope>NUCLEOTIDE SEQUENCE [LARGE SCALE GENOMIC DNA]</scope>
    <source>
        <strain evidence="7 8">A46</strain>
    </source>
</reference>
<evidence type="ECO:0000256" key="3">
    <source>
        <dbReference type="ARBA" id="ARBA00023163"/>
    </source>
</evidence>
<dbReference type="InterPro" id="IPR020449">
    <property type="entry name" value="Tscrpt_reg_AraC-type_HTH"/>
</dbReference>
<sequence length="491" mass="57969">MKILIVERDLEEIKGIEWYLKNYFMSDIEIIRMMDSSKIMADFQRIQPDVLLIEMELASFSVEQFLRKQSIPIIGVTAEPIFQQAMKAIRLKALDLFVKPIPLEQLKSTLLQVSLPRQTAVTDSPLPIETPLYSDLYLNKPDIFPLKGRGFFLIECADYDHNLMLYEWLIELPIFQNLTALPLQKRVICIAETDDFAMLLKQLRIMSQEWEKFSGDALNIAVYDGDETTLLTMYQACKKTLTQRFYKGYSHIFRSTQTLYVKRLEPLLTPEEQHLWITSLENGDLKAIKAFLYKLTHPSSYYHQDDVRIHLTSILAQIRRFMMKYHLQQQAKLEEQYRALFHFILEHPILYAIVQEFILFTQLLIEARKNMQQQQIADYTEIAVEMIERDYRNPELTLQVVANELNISANYLSNIFSKKRGIPFRKFMQQHRIQQAEKLLIETNVEIGTVAEMVGFTDSNYFTKVFREYYQLTPYRYRVQVRKTDGSKHDI</sequence>
<dbReference type="PROSITE" id="PS50110">
    <property type="entry name" value="RESPONSE_REGULATORY"/>
    <property type="match status" value="1"/>
</dbReference>
<evidence type="ECO:0000313" key="8">
    <source>
        <dbReference type="Proteomes" id="UP000619101"/>
    </source>
</evidence>
<evidence type="ECO:0000259" key="5">
    <source>
        <dbReference type="PROSITE" id="PS01124"/>
    </source>
</evidence>
<comment type="caution">
    <text evidence="4">Lacks conserved residue(s) required for the propagation of feature annotation.</text>
</comment>
<evidence type="ECO:0000259" key="6">
    <source>
        <dbReference type="PROSITE" id="PS50110"/>
    </source>
</evidence>
<dbReference type="PRINTS" id="PR00032">
    <property type="entry name" value="HTHARAC"/>
</dbReference>
<dbReference type="Gene3D" id="1.10.10.60">
    <property type="entry name" value="Homeodomain-like"/>
    <property type="match status" value="2"/>
</dbReference>
<dbReference type="PANTHER" id="PTHR43280">
    <property type="entry name" value="ARAC-FAMILY TRANSCRIPTIONAL REGULATOR"/>
    <property type="match status" value="1"/>
</dbReference>
<dbReference type="SUPFAM" id="SSF52172">
    <property type="entry name" value="CheY-like"/>
    <property type="match status" value="1"/>
</dbReference>
<dbReference type="PANTHER" id="PTHR43280:SF28">
    <property type="entry name" value="HTH-TYPE TRANSCRIPTIONAL ACTIVATOR RHAS"/>
    <property type="match status" value="1"/>
</dbReference>
<dbReference type="CDD" id="cd00156">
    <property type="entry name" value="REC"/>
    <property type="match status" value="1"/>
</dbReference>
<feature type="domain" description="HTH araC/xylS-type" evidence="5">
    <location>
        <begin position="381"/>
        <end position="480"/>
    </location>
</feature>
<evidence type="ECO:0000256" key="1">
    <source>
        <dbReference type="ARBA" id="ARBA00023015"/>
    </source>
</evidence>
<dbReference type="SMART" id="SM00342">
    <property type="entry name" value="HTH_ARAC"/>
    <property type="match status" value="1"/>
</dbReference>
<dbReference type="InterPro" id="IPR001789">
    <property type="entry name" value="Sig_transdc_resp-reg_receiver"/>
</dbReference>
<feature type="domain" description="Response regulatory" evidence="6">
    <location>
        <begin position="2"/>
        <end position="114"/>
    </location>
</feature>
<evidence type="ECO:0000313" key="7">
    <source>
        <dbReference type="EMBL" id="MBD8038265.1"/>
    </source>
</evidence>
<dbReference type="InterPro" id="IPR011006">
    <property type="entry name" value="CheY-like_superfamily"/>
</dbReference>
<dbReference type="PROSITE" id="PS00041">
    <property type="entry name" value="HTH_ARAC_FAMILY_1"/>
    <property type="match status" value="1"/>
</dbReference>
<dbReference type="PROSITE" id="PS01124">
    <property type="entry name" value="HTH_ARAC_FAMILY_2"/>
    <property type="match status" value="1"/>
</dbReference>
<dbReference type="InterPro" id="IPR009057">
    <property type="entry name" value="Homeodomain-like_sf"/>
</dbReference>
<dbReference type="SUPFAM" id="SSF46689">
    <property type="entry name" value="Homeodomain-like"/>
    <property type="match status" value="1"/>
</dbReference>
<dbReference type="InterPro" id="IPR018060">
    <property type="entry name" value="HTH_AraC"/>
</dbReference>
<dbReference type="Proteomes" id="UP000619101">
    <property type="component" value="Unassembled WGS sequence"/>
</dbReference>
<dbReference type="Pfam" id="PF12833">
    <property type="entry name" value="HTH_18"/>
    <property type="match status" value="1"/>
</dbReference>
<keyword evidence="3" id="KW-0804">Transcription</keyword>
<keyword evidence="2" id="KW-0238">DNA-binding</keyword>
<dbReference type="EMBL" id="JACSPZ010000009">
    <property type="protein sequence ID" value="MBD8038265.1"/>
    <property type="molecule type" value="Genomic_DNA"/>
</dbReference>
<dbReference type="InterPro" id="IPR018062">
    <property type="entry name" value="HTH_AraC-typ_CS"/>
</dbReference>
<proteinExistence type="predicted"/>
<name>A0ABR8Y227_9BACL</name>
<keyword evidence="1" id="KW-0805">Transcription regulation</keyword>
<keyword evidence="8" id="KW-1185">Reference proteome</keyword>